<dbReference type="EMBL" id="PJMW01000002">
    <property type="protein sequence ID" value="PKV78759.1"/>
    <property type="molecule type" value="Genomic_DNA"/>
</dbReference>
<dbReference type="Proteomes" id="UP000233766">
    <property type="component" value="Unassembled WGS sequence"/>
</dbReference>
<protein>
    <recommendedName>
        <fullName evidence="3">ParB-like nuclease family protein</fullName>
    </recommendedName>
</protein>
<evidence type="ECO:0000313" key="1">
    <source>
        <dbReference type="EMBL" id="PKV78759.1"/>
    </source>
</evidence>
<proteinExistence type="predicted"/>
<dbReference type="AlphaFoldDB" id="A0A2N3VAV2"/>
<evidence type="ECO:0000313" key="2">
    <source>
        <dbReference type="Proteomes" id="UP000233766"/>
    </source>
</evidence>
<comment type="caution">
    <text evidence="1">The sequence shown here is derived from an EMBL/GenBank/DDBJ whole genome shotgun (WGS) entry which is preliminary data.</text>
</comment>
<gene>
    <name evidence="1" type="ORF">ATK86_3140</name>
</gene>
<organism evidence="1 2">
    <name type="scientific">Nocardia fluminea</name>
    <dbReference type="NCBI Taxonomy" id="134984"/>
    <lineage>
        <taxon>Bacteria</taxon>
        <taxon>Bacillati</taxon>
        <taxon>Actinomycetota</taxon>
        <taxon>Actinomycetes</taxon>
        <taxon>Mycobacteriales</taxon>
        <taxon>Nocardiaceae</taxon>
        <taxon>Nocardia</taxon>
    </lineage>
</organism>
<evidence type="ECO:0008006" key="3">
    <source>
        <dbReference type="Google" id="ProtNLM"/>
    </source>
</evidence>
<sequence length="159" mass="17263">MIFPLALAIPIAQPTGGLPGNRLRAADDGSMADQILQVKWKSAPEDHDYPAAADYLDLLGDQAVVDAIVAELRAAPVVVKKAKDILRASQLEALTPDNPHVRRDLLKVNEGRKLSPILLVRGDCRANVPMLIADGYHRVCALYWADENIEIPAKIAAMP</sequence>
<keyword evidence="2" id="KW-1185">Reference proteome</keyword>
<accession>A0A2N3VAV2</accession>
<reference evidence="1 2" key="1">
    <citation type="submission" date="2017-12" db="EMBL/GenBank/DDBJ databases">
        <title>Sequencing the genomes of 1000 Actinobacteria strains.</title>
        <authorList>
            <person name="Klenk H.-P."/>
        </authorList>
    </citation>
    <scope>NUCLEOTIDE SEQUENCE [LARGE SCALE GENOMIC DNA]</scope>
    <source>
        <strain evidence="1 2">DSM 44489</strain>
    </source>
</reference>
<name>A0A2N3VAV2_9NOCA</name>